<evidence type="ECO:0000256" key="1">
    <source>
        <dbReference type="SAM" id="MobiDB-lite"/>
    </source>
</evidence>
<dbReference type="AlphaFoldDB" id="A0A8H6YYS8"/>
<feature type="region of interest" description="Disordered" evidence="1">
    <location>
        <begin position="205"/>
        <end position="255"/>
    </location>
</feature>
<proteinExistence type="predicted"/>
<evidence type="ECO:0000313" key="3">
    <source>
        <dbReference type="EMBL" id="KAF7366290.1"/>
    </source>
</evidence>
<dbReference type="EMBL" id="JACAZH010000006">
    <property type="protein sequence ID" value="KAF7366290.1"/>
    <property type="molecule type" value="Genomic_DNA"/>
</dbReference>
<evidence type="ECO:0000313" key="4">
    <source>
        <dbReference type="Proteomes" id="UP000623467"/>
    </source>
</evidence>
<keyword evidence="2" id="KW-0472">Membrane</keyword>
<feature type="compositionally biased region" description="Acidic residues" evidence="1">
    <location>
        <begin position="132"/>
        <end position="145"/>
    </location>
</feature>
<name>A0A8H6YYS8_9AGAR</name>
<dbReference type="Proteomes" id="UP000623467">
    <property type="component" value="Unassembled WGS sequence"/>
</dbReference>
<keyword evidence="4" id="KW-1185">Reference proteome</keyword>
<dbReference type="OrthoDB" id="28755at2759"/>
<sequence length="331" mass="35528">MWEEFAMEKSSSHFAASPYLLLRIFDISPFAVILTLLPPPQLAEAILTSPDPASSAARGPGVIRLADARTGNEEEQGFLVADPDDTDSDDDDVKDRDVHDEGDDEDGDDSGNEIEFVRPGSGRGNGYAGAGDTEDEHATEDEDEVYPPPPRRTSSYGNGNAHANGYPKSKSKGKRRGSLGGNLLLSNPHAQLSVVDVLTPRDPNAWREGEFEGTPLPSADVERGMGGRESGEGDGDREEAEGARVDRGGDGMGKARRKGRGIHNIFIVIPQFLVTGLAAVIFAIFDGRGAAPEGEAATGRNSVVYVFRIGGIWASIAFVLAWRLARELRKR</sequence>
<feature type="compositionally biased region" description="Acidic residues" evidence="1">
    <location>
        <begin position="100"/>
        <end position="112"/>
    </location>
</feature>
<comment type="caution">
    <text evidence="3">The sequence shown here is derived from an EMBL/GenBank/DDBJ whole genome shotgun (WGS) entry which is preliminary data.</text>
</comment>
<feature type="compositionally biased region" description="Basic and acidic residues" evidence="1">
    <location>
        <begin position="240"/>
        <end position="249"/>
    </location>
</feature>
<keyword evidence="2" id="KW-0812">Transmembrane</keyword>
<feature type="compositionally biased region" description="Acidic residues" evidence="1">
    <location>
        <begin position="82"/>
        <end position="92"/>
    </location>
</feature>
<feature type="region of interest" description="Disordered" evidence="1">
    <location>
        <begin position="68"/>
        <end position="185"/>
    </location>
</feature>
<reference evidence="3" key="1">
    <citation type="submission" date="2020-05" db="EMBL/GenBank/DDBJ databases">
        <title>Mycena genomes resolve the evolution of fungal bioluminescence.</title>
        <authorList>
            <person name="Tsai I.J."/>
        </authorList>
    </citation>
    <scope>NUCLEOTIDE SEQUENCE</scope>
    <source>
        <strain evidence="3">160909Yilan</strain>
    </source>
</reference>
<protein>
    <submittedName>
        <fullName evidence="3">MFS general substrate transporter</fullName>
    </submittedName>
</protein>
<feature type="compositionally biased region" description="Basic and acidic residues" evidence="1">
    <location>
        <begin position="220"/>
        <end position="231"/>
    </location>
</feature>
<organism evidence="3 4">
    <name type="scientific">Mycena sanguinolenta</name>
    <dbReference type="NCBI Taxonomy" id="230812"/>
    <lineage>
        <taxon>Eukaryota</taxon>
        <taxon>Fungi</taxon>
        <taxon>Dikarya</taxon>
        <taxon>Basidiomycota</taxon>
        <taxon>Agaricomycotina</taxon>
        <taxon>Agaricomycetes</taxon>
        <taxon>Agaricomycetidae</taxon>
        <taxon>Agaricales</taxon>
        <taxon>Marasmiineae</taxon>
        <taxon>Mycenaceae</taxon>
        <taxon>Mycena</taxon>
    </lineage>
</organism>
<feature type="transmembrane region" description="Helical" evidence="2">
    <location>
        <begin position="305"/>
        <end position="325"/>
    </location>
</feature>
<feature type="transmembrane region" description="Helical" evidence="2">
    <location>
        <begin position="262"/>
        <end position="285"/>
    </location>
</feature>
<keyword evidence="2" id="KW-1133">Transmembrane helix</keyword>
<evidence type="ECO:0000256" key="2">
    <source>
        <dbReference type="SAM" id="Phobius"/>
    </source>
</evidence>
<gene>
    <name evidence="3" type="ORF">MSAN_00885200</name>
</gene>
<accession>A0A8H6YYS8</accession>